<evidence type="ECO:0000313" key="2">
    <source>
        <dbReference type="Proteomes" id="UP000245634"/>
    </source>
</evidence>
<name>A0A316D3A0_9BACL</name>
<keyword evidence="2" id="KW-1185">Reference proteome</keyword>
<reference evidence="1 2" key="1">
    <citation type="submission" date="2018-05" db="EMBL/GenBank/DDBJ databases">
        <title>Genomic Encyclopedia of Type Strains, Phase IV (KMG-IV): sequencing the most valuable type-strain genomes for metagenomic binning, comparative biology and taxonomic classification.</title>
        <authorList>
            <person name="Goeker M."/>
        </authorList>
    </citation>
    <scope>NUCLEOTIDE SEQUENCE [LARGE SCALE GENOMIC DNA]</scope>
    <source>
        <strain evidence="1 2">DSM 18773</strain>
    </source>
</reference>
<evidence type="ECO:0000313" key="1">
    <source>
        <dbReference type="EMBL" id="PWK05274.1"/>
    </source>
</evidence>
<sequence>MNNFRDTIGNILALNEPIAQILRDAQTAGKESWNLPLMLIDDSLGLYLGIAEKDSGKSMFHDGRPRLIPTTLVQNGRVISFTRVSVDVIGDLVSDYEKGGECGHCGSAECILAQVPERFRTNEDPNEMPRVCFTCWTDERMDIVADWGEDAMGPFPGIPKHQQDVFNEIATAAGMHYDTVIPPTHWCPPGIEMVAPEMNPTLDAKALEKLLGESSSQSSVNVECEGGDET</sequence>
<organism evidence="1 2">
    <name type="scientific">Tumebacillus permanentifrigoris</name>
    <dbReference type="NCBI Taxonomy" id="378543"/>
    <lineage>
        <taxon>Bacteria</taxon>
        <taxon>Bacillati</taxon>
        <taxon>Bacillota</taxon>
        <taxon>Bacilli</taxon>
        <taxon>Bacillales</taxon>
        <taxon>Alicyclobacillaceae</taxon>
        <taxon>Tumebacillus</taxon>
    </lineage>
</organism>
<accession>A0A316D3A0</accession>
<gene>
    <name evidence="1" type="ORF">C7459_12423</name>
</gene>
<comment type="caution">
    <text evidence="1">The sequence shown here is derived from an EMBL/GenBank/DDBJ whole genome shotgun (WGS) entry which is preliminary data.</text>
</comment>
<dbReference type="EMBL" id="QGGL01000024">
    <property type="protein sequence ID" value="PWK05274.1"/>
    <property type="molecule type" value="Genomic_DNA"/>
</dbReference>
<dbReference type="AlphaFoldDB" id="A0A316D3A0"/>
<dbReference type="RefSeq" id="WP_109691144.1">
    <property type="nucleotide sequence ID" value="NZ_QGGL01000024.1"/>
</dbReference>
<protein>
    <submittedName>
        <fullName evidence="1">Uncharacterized protein</fullName>
    </submittedName>
</protein>
<dbReference type="Proteomes" id="UP000245634">
    <property type="component" value="Unassembled WGS sequence"/>
</dbReference>
<proteinExistence type="predicted"/>
<dbReference type="OrthoDB" id="2916010at2"/>